<evidence type="ECO:0000313" key="1">
    <source>
        <dbReference type="EMBL" id="EGD29494.1"/>
    </source>
</evidence>
<dbReference type="PATRIC" id="fig|888809.3.peg.989"/>
<accession>F0I235</accession>
<comment type="caution">
    <text evidence="1">The sequence shown here is derived from an EMBL/GenBank/DDBJ whole genome shotgun (WGS) entry which is preliminary data.</text>
</comment>
<dbReference type="EMBL" id="AEXV01000007">
    <property type="protein sequence ID" value="EGD29494.1"/>
    <property type="molecule type" value="Genomic_DNA"/>
</dbReference>
<sequence>MTAANPIIYKPAQKEISKPDHTLILYNFFQYFSKEALFFICSSKTIRF</sequence>
<proteinExistence type="predicted"/>
<evidence type="ECO:0000313" key="2">
    <source>
        <dbReference type="Proteomes" id="UP000003332"/>
    </source>
</evidence>
<dbReference type="Proteomes" id="UP000003332">
    <property type="component" value="Unassembled WGS sequence"/>
</dbReference>
<protein>
    <submittedName>
        <fullName evidence="1">Uncharacterized protein</fullName>
    </submittedName>
</protein>
<dbReference type="HOGENOM" id="CLU_3158493_0_0_9"/>
<gene>
    <name evidence="1" type="ORF">HMPREF9381_1007</name>
</gene>
<reference evidence="1 2" key="1">
    <citation type="submission" date="2011-02" db="EMBL/GenBank/DDBJ databases">
        <authorList>
            <person name="Muzny D."/>
            <person name="Qin X."/>
            <person name="Deng J."/>
            <person name="Jiang H."/>
            <person name="Liu Y."/>
            <person name="Qu J."/>
            <person name="Song X.-Z."/>
            <person name="Zhang L."/>
            <person name="Thornton R."/>
            <person name="Coyle M."/>
            <person name="Francisco L."/>
            <person name="Jackson L."/>
            <person name="Javaid M."/>
            <person name="Korchina V."/>
            <person name="Kovar C."/>
            <person name="Mata R."/>
            <person name="Mathew T."/>
            <person name="Ngo R."/>
            <person name="Nguyen L."/>
            <person name="Nguyen N."/>
            <person name="Okwuonu G."/>
            <person name="Ongeri F."/>
            <person name="Pham C."/>
            <person name="Simmons D."/>
            <person name="Wilczek-Boney K."/>
            <person name="Hale W."/>
            <person name="Jakkamsetti A."/>
            <person name="Pham P."/>
            <person name="Ruth R."/>
            <person name="San Lucas F."/>
            <person name="Warren J."/>
            <person name="Zhang J."/>
            <person name="Zhao Z."/>
            <person name="Zhou C."/>
            <person name="Zhu D."/>
            <person name="Lee S."/>
            <person name="Bess C."/>
            <person name="Blankenburg K."/>
            <person name="Forbes L."/>
            <person name="Fu Q."/>
            <person name="Gubbala S."/>
            <person name="Hirani K."/>
            <person name="Jayaseelan J.C."/>
            <person name="Lara F."/>
            <person name="Munidasa M."/>
            <person name="Palculict T."/>
            <person name="Patil S."/>
            <person name="Pu L.-L."/>
            <person name="Saada N."/>
            <person name="Tang L."/>
            <person name="Weissenberger G."/>
            <person name="Zhu Y."/>
            <person name="Hemphill L."/>
            <person name="Shang Y."/>
            <person name="Youmans B."/>
            <person name="Ayvaz T."/>
            <person name="Ross M."/>
            <person name="Santibanez J."/>
            <person name="Aqrawi P."/>
            <person name="Gross S."/>
            <person name="Joshi V."/>
            <person name="Fowler G."/>
            <person name="Nazareth L."/>
            <person name="Reid J."/>
            <person name="Worley K."/>
            <person name="Petrosino J."/>
            <person name="Highlander S."/>
            <person name="Gibbs R."/>
        </authorList>
    </citation>
    <scope>NUCLEOTIDE SEQUENCE [LARGE SCALE GENOMIC DNA]</scope>
    <source>
        <strain evidence="1 2">SK72</strain>
    </source>
</reference>
<name>F0I235_STRSA</name>
<organism evidence="1 2">
    <name type="scientific">Streptococcus sanguinis SK72</name>
    <dbReference type="NCBI Taxonomy" id="888809"/>
    <lineage>
        <taxon>Bacteria</taxon>
        <taxon>Bacillati</taxon>
        <taxon>Bacillota</taxon>
        <taxon>Bacilli</taxon>
        <taxon>Lactobacillales</taxon>
        <taxon>Streptococcaceae</taxon>
        <taxon>Streptococcus</taxon>
    </lineage>
</organism>
<dbReference type="AlphaFoldDB" id="F0I235"/>